<sequence>MPLHPRVARYRRLSMLASAPALLVLLALGLLPVVRRYTVVNRGSETIYVTPLIHFSGEGEGAGAAAASGAGAEDPARVAQFSVLPQYSTYQFPAWPAAQEAELPVPAGGERVLFVDYEGLRQEDGAQVLVVRRASGPAGYLEADFWERTVVEPSAHFPAATSAMQAAVARRVGSYGWLGTAGLAAIACLFPLLWLWSWLTSRKTGQ</sequence>
<evidence type="ECO:0000313" key="3">
    <source>
        <dbReference type="Proteomes" id="UP000831390"/>
    </source>
</evidence>
<dbReference type="RefSeq" id="WP_243512636.1">
    <property type="nucleotide sequence ID" value="NZ_CP094534.1"/>
</dbReference>
<evidence type="ECO:0008006" key="4">
    <source>
        <dbReference type="Google" id="ProtNLM"/>
    </source>
</evidence>
<reference evidence="2 3" key="1">
    <citation type="submission" date="2022-03" db="EMBL/GenBank/DDBJ databases">
        <title>Hymenobactersp. isolated from the air.</title>
        <authorList>
            <person name="Won M."/>
            <person name="Kwon S.-W."/>
        </authorList>
    </citation>
    <scope>NUCLEOTIDE SEQUENCE [LARGE SCALE GENOMIC DNA]</scope>
    <source>
        <strain evidence="2 3">KACC 22596</strain>
    </source>
</reference>
<proteinExistence type="predicted"/>
<gene>
    <name evidence="2" type="ORF">MTP16_18220</name>
</gene>
<dbReference type="EMBL" id="CP094534">
    <property type="protein sequence ID" value="UOE33051.1"/>
    <property type="molecule type" value="Genomic_DNA"/>
</dbReference>
<protein>
    <recommendedName>
        <fullName evidence="4">DUF3592 domain-containing protein</fullName>
    </recommendedName>
</protein>
<evidence type="ECO:0000313" key="2">
    <source>
        <dbReference type="EMBL" id="UOE33051.1"/>
    </source>
</evidence>
<name>A0ABY4B1M1_9BACT</name>
<dbReference type="Proteomes" id="UP000831390">
    <property type="component" value="Chromosome"/>
</dbReference>
<keyword evidence="3" id="KW-1185">Reference proteome</keyword>
<accession>A0ABY4B1M1</accession>
<evidence type="ECO:0000256" key="1">
    <source>
        <dbReference type="SAM" id="Phobius"/>
    </source>
</evidence>
<organism evidence="2 3">
    <name type="scientific">Hymenobacter monticola</name>
    <dbReference type="NCBI Taxonomy" id="1705399"/>
    <lineage>
        <taxon>Bacteria</taxon>
        <taxon>Pseudomonadati</taxon>
        <taxon>Bacteroidota</taxon>
        <taxon>Cytophagia</taxon>
        <taxon>Cytophagales</taxon>
        <taxon>Hymenobacteraceae</taxon>
        <taxon>Hymenobacter</taxon>
    </lineage>
</organism>
<keyword evidence="1" id="KW-1133">Transmembrane helix</keyword>
<feature type="transmembrane region" description="Helical" evidence="1">
    <location>
        <begin position="175"/>
        <end position="196"/>
    </location>
</feature>
<keyword evidence="1" id="KW-0472">Membrane</keyword>
<keyword evidence="1" id="KW-0812">Transmembrane</keyword>